<dbReference type="EMBL" id="LT906468">
    <property type="protein sequence ID" value="SNV50075.1"/>
    <property type="molecule type" value="Genomic_DNA"/>
</dbReference>
<proteinExistence type="predicted"/>
<dbReference type="InterPro" id="IPR003661">
    <property type="entry name" value="HisK_dim/P_dom"/>
</dbReference>
<dbReference type="Pfam" id="PF07495">
    <property type="entry name" value="Y_Y_Y"/>
    <property type="match status" value="1"/>
</dbReference>
<dbReference type="InterPro" id="IPR011047">
    <property type="entry name" value="Quinoprotein_ADH-like_sf"/>
</dbReference>
<organism evidence="6 7">
    <name type="scientific">Sphingobacterium mizutaii</name>
    <dbReference type="NCBI Taxonomy" id="1010"/>
    <lineage>
        <taxon>Bacteria</taxon>
        <taxon>Pseudomonadati</taxon>
        <taxon>Bacteroidota</taxon>
        <taxon>Sphingobacteriia</taxon>
        <taxon>Sphingobacteriales</taxon>
        <taxon>Sphingobacteriaceae</taxon>
        <taxon>Sphingobacterium</taxon>
    </lineage>
</organism>
<dbReference type="EC" id="2.7.13.3" evidence="2"/>
<evidence type="ECO:0000256" key="2">
    <source>
        <dbReference type="ARBA" id="ARBA00012438"/>
    </source>
</evidence>
<dbReference type="Pfam" id="PF02518">
    <property type="entry name" value="HATPase_c"/>
    <property type="match status" value="1"/>
</dbReference>
<dbReference type="KEGG" id="smiz:4412673_01947"/>
<dbReference type="RefSeq" id="WP_093096149.1">
    <property type="nucleotide sequence ID" value="NZ_FNGK01000001.1"/>
</dbReference>
<dbReference type="SUPFAM" id="SSF47384">
    <property type="entry name" value="Homodimeric domain of signal transducing histidine kinase"/>
    <property type="match status" value="1"/>
</dbReference>
<dbReference type="InterPro" id="IPR036890">
    <property type="entry name" value="HATPase_C_sf"/>
</dbReference>
<dbReference type="SUPFAM" id="SSF50998">
    <property type="entry name" value="Quinoprotein alcohol dehydrogenase-like"/>
    <property type="match status" value="1"/>
</dbReference>
<dbReference type="InterPro" id="IPR036097">
    <property type="entry name" value="HisK_dim/P_sf"/>
</dbReference>
<gene>
    <name evidence="6" type="primary">yycG_1</name>
    <name evidence="6" type="ORF">SAMEA4412673_01947</name>
</gene>
<dbReference type="Pfam" id="PF00512">
    <property type="entry name" value="HisKA"/>
    <property type="match status" value="1"/>
</dbReference>
<dbReference type="InterPro" id="IPR011123">
    <property type="entry name" value="Y_Y_Y"/>
</dbReference>
<dbReference type="PROSITE" id="PS50109">
    <property type="entry name" value="HIS_KIN"/>
    <property type="match status" value="1"/>
</dbReference>
<dbReference type="InterPro" id="IPR011110">
    <property type="entry name" value="Reg_prop"/>
</dbReference>
<dbReference type="Proteomes" id="UP000215355">
    <property type="component" value="Chromosome 1"/>
</dbReference>
<evidence type="ECO:0000256" key="3">
    <source>
        <dbReference type="ARBA" id="ARBA00022553"/>
    </source>
</evidence>
<dbReference type="GO" id="GO:0000155">
    <property type="term" value="F:phosphorelay sensor kinase activity"/>
    <property type="evidence" value="ECO:0007669"/>
    <property type="project" value="InterPro"/>
</dbReference>
<dbReference type="Gene3D" id="2.60.40.10">
    <property type="entry name" value="Immunoglobulins"/>
    <property type="match status" value="1"/>
</dbReference>
<dbReference type="SUPFAM" id="SSF63829">
    <property type="entry name" value="Calcium-dependent phosphotriesterase"/>
    <property type="match status" value="1"/>
</dbReference>
<keyword evidence="4" id="KW-0812">Transmembrane</keyword>
<dbReference type="Pfam" id="PF07494">
    <property type="entry name" value="Reg_prop"/>
    <property type="match status" value="6"/>
</dbReference>
<keyword evidence="4" id="KW-1133">Transmembrane helix</keyword>
<accession>A0AAJ4XD12</accession>
<keyword evidence="3" id="KW-0597">Phosphoprotein</keyword>
<evidence type="ECO:0000259" key="5">
    <source>
        <dbReference type="PROSITE" id="PS50109"/>
    </source>
</evidence>
<dbReference type="SMART" id="SM00387">
    <property type="entry name" value="HATPase_c"/>
    <property type="match status" value="1"/>
</dbReference>
<evidence type="ECO:0000256" key="4">
    <source>
        <dbReference type="SAM" id="Phobius"/>
    </source>
</evidence>
<dbReference type="Gene3D" id="3.30.565.10">
    <property type="entry name" value="Histidine kinase-like ATPase, C-terminal domain"/>
    <property type="match status" value="1"/>
</dbReference>
<dbReference type="CDD" id="cd00082">
    <property type="entry name" value="HisKA"/>
    <property type="match status" value="1"/>
</dbReference>
<dbReference type="InterPro" id="IPR015943">
    <property type="entry name" value="WD40/YVTN_repeat-like_dom_sf"/>
</dbReference>
<feature type="transmembrane region" description="Helical" evidence="4">
    <location>
        <begin position="763"/>
        <end position="788"/>
    </location>
</feature>
<dbReference type="PANTHER" id="PTHR43547:SF2">
    <property type="entry name" value="HYBRID SIGNAL TRANSDUCTION HISTIDINE KINASE C"/>
    <property type="match status" value="1"/>
</dbReference>
<dbReference type="Gene3D" id="2.130.10.10">
    <property type="entry name" value="YVTN repeat-like/Quinoprotein amine dehydrogenase"/>
    <property type="match status" value="2"/>
</dbReference>
<keyword evidence="6" id="KW-0808">Transferase</keyword>
<comment type="catalytic activity">
    <reaction evidence="1">
        <text>ATP + protein L-histidine = ADP + protein N-phospho-L-histidine.</text>
        <dbReference type="EC" id="2.7.13.3"/>
    </reaction>
</comment>
<dbReference type="SMART" id="SM00388">
    <property type="entry name" value="HisKA"/>
    <property type="match status" value="1"/>
</dbReference>
<keyword evidence="4" id="KW-0472">Membrane</keyword>
<dbReference type="PANTHER" id="PTHR43547">
    <property type="entry name" value="TWO-COMPONENT HISTIDINE KINASE"/>
    <property type="match status" value="1"/>
</dbReference>
<dbReference type="InterPro" id="IPR003594">
    <property type="entry name" value="HATPase_dom"/>
</dbReference>
<name>A0AAJ4XD12_9SPHI</name>
<sequence>MKNLLLFTVLIISFLGKAWGQVFNFDHLNITEGLSNNAVLCSTQDKNGFLWFGTKDGLNRFDGYTFKKYFSDIEARNGLTSNYITCLLVDQYNVLWVGTDNGLYKFHANSETFKIVPGTEMKEIIEMQHDGKDNLWFLSSYKLFKLNSKALELKAEPLFPDTYVTALTKNSKNEVWAASHQGLLSVDGKNRIEFKVNQEKSLNVESIAFENDNKIWIGTQHNGLISLDMKSKRFDLVIPFVKNGTRLFVRDIKKINENELWIASESGLVVIDTRNNAWRVFCHERDNPWSLSDNAAYSILKDHQGGIWIGTYFGGLNYFHHKHNLFERTFPMENPNSISGNAVREIRQDKNGNLWIGTEDNGLNFWDKRNDTFLHFSTKNGLSHNNIHGLEIVGDSLLVGTFNNGLDIININSKKIIAHYTQENTHSELGSNFVMSTYKTKDGRVFFTTPNGLYQFFPGKDRFKVVEAVPDSIFFTSMLEDRMGRIWLTTWRDGVYLIDPDLKNSQVFKHDWDNQSSINSNRTNRIQQDSEGKIWIATENGLTICSEDNKIVKRFTKSDGLPSNLILSMQEDSNNNMWLSSTNGLISIDINTYVLSVYNKEFGLSNLQFNYNSMFKDQEGNMYFGSTNGLIKFHPDSLLRERNSETKVPIYFTFARSSKRNLEVNYEYAEKFTKLSYDKVMLDYDESTIQVDFAALNYVDAASTSYLYKLKGFDNDWVVSKENRAYYTKLPSGEYTLLVKALDSQGRIISDEISIPIEVNKPFWASGLAFAVYAIILILIVFFVYQYFDNQIKERNRRQLMEINANRERRLYQAKLDFFTQVAHDIKTPLTLIKGPLEKLVDNKNLAEDRTDRLLTTMQKNTEKLVRLTNSILDFRKIETDEKQLNLTVCNISEFIAEFINDYQASFQLEGIVLTQHIQQGVKGKIDEDMISKIVENLFSNALKYADKMVDVQLIDDDKLNYWILELKNDGHVLNRREVDLLFKPFHRSNKHSQIEGSGLGLALAHSFALLHSGDLRYVENSENLNIFVLAIPKNL</sequence>
<feature type="domain" description="Histidine kinase" evidence="5">
    <location>
        <begin position="821"/>
        <end position="1036"/>
    </location>
</feature>
<keyword evidence="6" id="KW-0418">Kinase</keyword>
<evidence type="ECO:0000313" key="6">
    <source>
        <dbReference type="EMBL" id="SNV50075.1"/>
    </source>
</evidence>
<reference evidence="6 7" key="1">
    <citation type="submission" date="2017-06" db="EMBL/GenBank/DDBJ databases">
        <authorList>
            <consortium name="Pathogen Informatics"/>
        </authorList>
    </citation>
    <scope>NUCLEOTIDE SEQUENCE [LARGE SCALE GENOMIC DNA]</scope>
    <source>
        <strain evidence="6 7">NCTC12149</strain>
    </source>
</reference>
<dbReference type="AlphaFoldDB" id="A0AAJ4XD12"/>
<evidence type="ECO:0000313" key="7">
    <source>
        <dbReference type="Proteomes" id="UP000215355"/>
    </source>
</evidence>
<protein>
    <recommendedName>
        <fullName evidence="2">histidine kinase</fullName>
        <ecNumber evidence="2">2.7.13.3</ecNumber>
    </recommendedName>
</protein>
<evidence type="ECO:0000256" key="1">
    <source>
        <dbReference type="ARBA" id="ARBA00000085"/>
    </source>
</evidence>
<dbReference type="Gene3D" id="1.10.287.130">
    <property type="match status" value="1"/>
</dbReference>
<dbReference type="InterPro" id="IPR013783">
    <property type="entry name" value="Ig-like_fold"/>
</dbReference>
<dbReference type="FunFam" id="1.10.287.130:FF:000045">
    <property type="entry name" value="Two-component system sensor histidine kinase/response regulator"/>
    <property type="match status" value="1"/>
</dbReference>
<dbReference type="InterPro" id="IPR005467">
    <property type="entry name" value="His_kinase_dom"/>
</dbReference>
<dbReference type="SUPFAM" id="SSF55874">
    <property type="entry name" value="ATPase domain of HSP90 chaperone/DNA topoisomerase II/histidine kinase"/>
    <property type="match status" value="1"/>
</dbReference>